<dbReference type="Pfam" id="PF06199">
    <property type="entry name" value="Phage_tail_2"/>
    <property type="match status" value="1"/>
</dbReference>
<dbReference type="AlphaFoldDB" id="A0A7W7KAZ9"/>
<keyword evidence="2" id="KW-1185">Reference proteome</keyword>
<gene>
    <name evidence="1" type="ORF">HNO88_002795</name>
</gene>
<sequence length="142" mass="15263">MSYIIPVMGETILVKVGNGASPEVFSAPTLINTSRSISFSTSTETDQLIDLDDQSAPAQTVRRVTSTDCKIDGEGMINRGDVFEWLDWAQSGKIKNCQITDGTVLVEGPFVLSSFQFGGERLKSATGQLTLEQAGAVEVTEI</sequence>
<comment type="caution">
    <text evidence="1">The sequence shown here is derived from an EMBL/GenBank/DDBJ whole genome shotgun (WGS) entry which is preliminary data.</text>
</comment>
<dbReference type="InterPro" id="IPR011855">
    <property type="entry name" value="Phgtail_TP901_1"/>
</dbReference>
<organism evidence="1 2">
    <name type="scientific">Novosphingobium chloroacetimidivorans</name>
    <dbReference type="NCBI Taxonomy" id="1428314"/>
    <lineage>
        <taxon>Bacteria</taxon>
        <taxon>Pseudomonadati</taxon>
        <taxon>Pseudomonadota</taxon>
        <taxon>Alphaproteobacteria</taxon>
        <taxon>Sphingomonadales</taxon>
        <taxon>Sphingomonadaceae</taxon>
        <taxon>Novosphingobium</taxon>
    </lineage>
</organism>
<dbReference type="EMBL" id="JACHLR010000011">
    <property type="protein sequence ID" value="MBB4859466.1"/>
    <property type="molecule type" value="Genomic_DNA"/>
</dbReference>
<evidence type="ECO:0000313" key="1">
    <source>
        <dbReference type="EMBL" id="MBB4859466.1"/>
    </source>
</evidence>
<dbReference type="Proteomes" id="UP000555448">
    <property type="component" value="Unassembled WGS sequence"/>
</dbReference>
<reference evidence="1 2" key="1">
    <citation type="submission" date="2020-08" db="EMBL/GenBank/DDBJ databases">
        <title>Functional genomics of gut bacteria from endangered species of beetles.</title>
        <authorList>
            <person name="Carlos-Shanley C."/>
        </authorList>
    </citation>
    <scope>NUCLEOTIDE SEQUENCE [LARGE SCALE GENOMIC DNA]</scope>
    <source>
        <strain evidence="1 2">S00245</strain>
    </source>
</reference>
<proteinExistence type="predicted"/>
<protein>
    <submittedName>
        <fullName evidence="1">Uncharacterized protein</fullName>
    </submittedName>
</protein>
<accession>A0A7W7KAZ9</accession>
<name>A0A7W7KAZ9_9SPHN</name>
<dbReference type="RefSeq" id="WP_184246400.1">
    <property type="nucleotide sequence ID" value="NZ_JACHLR010000011.1"/>
</dbReference>
<evidence type="ECO:0000313" key="2">
    <source>
        <dbReference type="Proteomes" id="UP000555448"/>
    </source>
</evidence>